<reference evidence="11 12" key="1">
    <citation type="journal article" date="2015" name="Nature">
        <title>rRNA introns, odd ribosomes, and small enigmatic genomes across a large radiation of phyla.</title>
        <authorList>
            <person name="Brown C.T."/>
            <person name="Hug L.A."/>
            <person name="Thomas B.C."/>
            <person name="Sharon I."/>
            <person name="Castelle C.J."/>
            <person name="Singh A."/>
            <person name="Wilkins M.J."/>
            <person name="Williams K.H."/>
            <person name="Banfield J.F."/>
        </authorList>
    </citation>
    <scope>NUCLEOTIDE SEQUENCE [LARGE SCALE GENOMIC DNA]</scope>
</reference>
<dbReference type="SMART" id="SM00363">
    <property type="entry name" value="S4"/>
    <property type="match status" value="1"/>
</dbReference>
<dbReference type="GO" id="GO:0015935">
    <property type="term" value="C:small ribosomal subunit"/>
    <property type="evidence" value="ECO:0007669"/>
    <property type="project" value="InterPro"/>
</dbReference>
<evidence type="ECO:0000256" key="1">
    <source>
        <dbReference type="ARBA" id="ARBA00007465"/>
    </source>
</evidence>
<dbReference type="GO" id="GO:0019843">
    <property type="term" value="F:rRNA binding"/>
    <property type="evidence" value="ECO:0007669"/>
    <property type="project" value="UniProtKB-UniRule"/>
</dbReference>
<evidence type="ECO:0000256" key="7">
    <source>
        <dbReference type="HAMAP-Rule" id="MF_01306"/>
    </source>
</evidence>
<dbReference type="Proteomes" id="UP000034137">
    <property type="component" value="Unassembled WGS sequence"/>
</dbReference>
<feature type="domain" description="RNA-binding S4" evidence="9">
    <location>
        <begin position="99"/>
        <end position="163"/>
    </location>
</feature>
<dbReference type="GO" id="GO:0042274">
    <property type="term" value="P:ribosomal small subunit biogenesis"/>
    <property type="evidence" value="ECO:0007669"/>
    <property type="project" value="TreeGrafter"/>
</dbReference>
<dbReference type="Gene3D" id="3.10.290.10">
    <property type="entry name" value="RNA-binding S4 domain"/>
    <property type="match status" value="1"/>
</dbReference>
<protein>
    <recommendedName>
        <fullName evidence="6 7">Small ribosomal subunit protein uS4</fullName>
    </recommendedName>
</protein>
<comment type="function">
    <text evidence="7">One of the primary rRNA binding proteins, it binds directly to 16S rRNA where it nucleates assembly of the body of the 30S subunit.</text>
</comment>
<dbReference type="EMBL" id="LBXO01000035">
    <property type="protein sequence ID" value="KKR32402.1"/>
    <property type="molecule type" value="Genomic_DNA"/>
</dbReference>
<comment type="function">
    <text evidence="7">With S5 and S12 plays an important role in translational accuracy.</text>
</comment>
<dbReference type="SUPFAM" id="SSF55174">
    <property type="entry name" value="Alpha-L RNA-binding motif"/>
    <property type="match status" value="1"/>
</dbReference>
<dbReference type="PATRIC" id="fig|1618642.3.peg.678"/>
<dbReference type="PANTHER" id="PTHR11831">
    <property type="entry name" value="30S 40S RIBOSOMAL PROTEIN"/>
    <property type="match status" value="1"/>
</dbReference>
<dbReference type="AlphaFoldDB" id="A0A0G0T3I8"/>
<evidence type="ECO:0000256" key="8">
    <source>
        <dbReference type="RuleBase" id="RU003699"/>
    </source>
</evidence>
<evidence type="ECO:0000313" key="12">
    <source>
        <dbReference type="Proteomes" id="UP000034137"/>
    </source>
</evidence>
<proteinExistence type="inferred from homology"/>
<dbReference type="PROSITE" id="PS00632">
    <property type="entry name" value="RIBOSOMAL_S4"/>
    <property type="match status" value="1"/>
</dbReference>
<dbReference type="NCBIfam" id="NF003717">
    <property type="entry name" value="PRK05327.1"/>
    <property type="match status" value="1"/>
</dbReference>
<organism evidence="11 12">
    <name type="scientific">Candidatus Falkowbacteria bacterium GW2011_GWF2_39_8</name>
    <dbReference type="NCBI Taxonomy" id="1618642"/>
    <lineage>
        <taxon>Bacteria</taxon>
        <taxon>Candidatus Falkowiibacteriota</taxon>
    </lineage>
</organism>
<dbReference type="PROSITE" id="PS50889">
    <property type="entry name" value="S4"/>
    <property type="match status" value="1"/>
</dbReference>
<dbReference type="InterPro" id="IPR036986">
    <property type="entry name" value="S4_RNA-bd_sf"/>
</dbReference>
<comment type="similarity">
    <text evidence="1 7 8">Belongs to the universal ribosomal protein uS4 family.</text>
</comment>
<evidence type="ECO:0000256" key="6">
    <source>
        <dbReference type="ARBA" id="ARBA00035254"/>
    </source>
</evidence>
<keyword evidence="5 7" id="KW-0687">Ribonucleoprotein</keyword>
<dbReference type="CDD" id="cd00165">
    <property type="entry name" value="S4"/>
    <property type="match status" value="1"/>
</dbReference>
<sequence>MGRNLDPKCKQCRRLGEKLFLKGERCNTAKCGIVKRNFPPGVHGAKGKTRQTEYGLQLQEKQRAMKEYRLMEKQFRLNFEKAKNQTGNVNENFLRLLETRLDNTIYRLGFAESRDKARQLITHGHIRINNKKVTIPSYTVKTGDIITIKESSKQSKVFSSLTDKLKKFDTPSWLNLEANILTGKVLHSPTIADLNVNFNPQMIVEYYSR</sequence>
<dbReference type="InterPro" id="IPR022801">
    <property type="entry name" value="Ribosomal_uS4"/>
</dbReference>
<evidence type="ECO:0000256" key="3">
    <source>
        <dbReference type="ARBA" id="ARBA00022884"/>
    </source>
</evidence>
<keyword evidence="2 7" id="KW-0699">rRNA-binding</keyword>
<dbReference type="InterPro" id="IPR018079">
    <property type="entry name" value="Ribosomal_uS4_CS"/>
</dbReference>
<dbReference type="InterPro" id="IPR002942">
    <property type="entry name" value="S4_RNA-bd"/>
</dbReference>
<evidence type="ECO:0000256" key="5">
    <source>
        <dbReference type="ARBA" id="ARBA00023274"/>
    </source>
</evidence>
<comment type="caution">
    <text evidence="11">The sequence shown here is derived from an EMBL/GenBank/DDBJ whole genome shotgun (WGS) entry which is preliminary data.</text>
</comment>
<keyword evidence="4 7" id="KW-0689">Ribosomal protein</keyword>
<dbReference type="HAMAP" id="MF_01306_B">
    <property type="entry name" value="Ribosomal_uS4_B"/>
    <property type="match status" value="1"/>
</dbReference>
<dbReference type="GO" id="GO:0006412">
    <property type="term" value="P:translation"/>
    <property type="evidence" value="ECO:0007669"/>
    <property type="project" value="UniProtKB-UniRule"/>
</dbReference>
<dbReference type="FunFam" id="3.10.290.10:FF:000001">
    <property type="entry name" value="30S ribosomal protein S4"/>
    <property type="match status" value="1"/>
</dbReference>
<keyword evidence="3 7" id="KW-0694">RNA-binding</keyword>
<evidence type="ECO:0000256" key="2">
    <source>
        <dbReference type="ARBA" id="ARBA00022730"/>
    </source>
</evidence>
<dbReference type="InterPro" id="IPR005709">
    <property type="entry name" value="Ribosomal_uS4_bac-type"/>
</dbReference>
<dbReference type="Pfam" id="PF01479">
    <property type="entry name" value="S4"/>
    <property type="match status" value="1"/>
</dbReference>
<dbReference type="Pfam" id="PF00163">
    <property type="entry name" value="Ribosomal_S4"/>
    <property type="match status" value="1"/>
</dbReference>
<evidence type="ECO:0000259" key="10">
    <source>
        <dbReference type="SMART" id="SM01390"/>
    </source>
</evidence>
<evidence type="ECO:0000256" key="4">
    <source>
        <dbReference type="ARBA" id="ARBA00022980"/>
    </source>
</evidence>
<evidence type="ECO:0000259" key="9">
    <source>
        <dbReference type="SMART" id="SM00363"/>
    </source>
</evidence>
<gene>
    <name evidence="7" type="primary">rpsD</name>
    <name evidence="11" type="ORF">UT64_C0035G0011</name>
</gene>
<accession>A0A0G0T3I8</accession>
<dbReference type="PANTHER" id="PTHR11831:SF4">
    <property type="entry name" value="SMALL RIBOSOMAL SUBUNIT PROTEIN US4M"/>
    <property type="match status" value="1"/>
</dbReference>
<dbReference type="Gene3D" id="1.10.1050.10">
    <property type="entry name" value="Ribosomal Protein S4 Delta 41, Chain A, domain 1"/>
    <property type="match status" value="1"/>
</dbReference>
<name>A0A0G0T3I8_9BACT</name>
<dbReference type="GO" id="GO:0003735">
    <property type="term" value="F:structural constituent of ribosome"/>
    <property type="evidence" value="ECO:0007669"/>
    <property type="project" value="InterPro"/>
</dbReference>
<dbReference type="SMART" id="SM01390">
    <property type="entry name" value="Ribosomal_S4"/>
    <property type="match status" value="1"/>
</dbReference>
<evidence type="ECO:0000313" key="11">
    <source>
        <dbReference type="EMBL" id="KKR32402.1"/>
    </source>
</evidence>
<feature type="domain" description="Small ribosomal subunit protein uS4 N-terminal" evidence="10">
    <location>
        <begin position="3"/>
        <end position="98"/>
    </location>
</feature>
<dbReference type="NCBIfam" id="TIGR01017">
    <property type="entry name" value="rpsD_bact"/>
    <property type="match status" value="1"/>
</dbReference>
<dbReference type="InterPro" id="IPR001912">
    <property type="entry name" value="Ribosomal_uS4_N"/>
</dbReference>
<comment type="subunit">
    <text evidence="7">Part of the 30S ribosomal subunit. Contacts protein S5. The interaction surface between S4 and S5 is involved in control of translational fidelity.</text>
</comment>